<keyword evidence="2" id="KW-1185">Reference proteome</keyword>
<organism evidence="1 2">
    <name type="scientific">Pseudovibrio axinellae</name>
    <dbReference type="NCBI Taxonomy" id="989403"/>
    <lineage>
        <taxon>Bacteria</taxon>
        <taxon>Pseudomonadati</taxon>
        <taxon>Pseudomonadota</taxon>
        <taxon>Alphaproteobacteria</taxon>
        <taxon>Hyphomicrobiales</taxon>
        <taxon>Stappiaceae</taxon>
        <taxon>Pseudovibrio</taxon>
    </lineage>
</organism>
<name>A0A165YN29_9HYPH</name>
<evidence type="ECO:0000313" key="1">
    <source>
        <dbReference type="EMBL" id="KZL19003.1"/>
    </source>
</evidence>
<reference evidence="1 2" key="1">
    <citation type="journal article" date="2016" name="Front. Microbiol.">
        <title>Comparative Genomic Analysis Reveals a Diverse Repertoire of Genes Involved in Prokaryote-Eukaryote Interactions within the Pseudovibrio Genus.</title>
        <authorList>
            <person name="Romano S."/>
            <person name="Fernandez-Guerra A."/>
            <person name="Reen F.J."/>
            <person name="Glockner F.O."/>
            <person name="Crowley S.P."/>
            <person name="O'Sullivan O."/>
            <person name="Cotter P.D."/>
            <person name="Adams C."/>
            <person name="Dobson A.D."/>
            <person name="O'Gara F."/>
        </authorList>
    </citation>
    <scope>NUCLEOTIDE SEQUENCE [LARGE SCALE GENOMIC DNA]</scope>
    <source>
        <strain evidence="1 2">Ad2</strain>
    </source>
</reference>
<dbReference type="RefSeq" id="WP_068006279.1">
    <property type="nucleotide sequence ID" value="NZ_FOFM01000001.1"/>
</dbReference>
<dbReference type="InterPro" id="IPR045694">
    <property type="entry name" value="DUF6058"/>
</dbReference>
<gene>
    <name evidence="1" type="ORF">PsAD2_02522</name>
</gene>
<accession>A0A165YN29</accession>
<sequence>MLLNYLYSNFYEEHTFIDMLGVSAHDLQSLQVRRLMPAASYLFTSASSCTSFPGDYQDQELYRFHQKGHHCWFTDLQRYGLTDEQAAKAFFLTRFRSAKTAFQSGELGGQLQAVYPDAFTAFDSDLEDRTWDHFLNGTYGLCTFDGQPETIFLKQAGVRFIKQIIMVEPAYLPKDHLEVLQALVDLLDRVESNFAPHEVAASSRQSCIIDVRKRYLATKDFA</sequence>
<dbReference type="PATRIC" id="fig|989403.3.peg.2686"/>
<evidence type="ECO:0000313" key="2">
    <source>
        <dbReference type="Proteomes" id="UP000076577"/>
    </source>
</evidence>
<dbReference type="OrthoDB" id="7840905at2"/>
<dbReference type="EMBL" id="LMCB01000017">
    <property type="protein sequence ID" value="KZL19003.1"/>
    <property type="molecule type" value="Genomic_DNA"/>
</dbReference>
<protein>
    <submittedName>
        <fullName evidence="1">Uncharacterized protein</fullName>
    </submittedName>
</protein>
<comment type="caution">
    <text evidence="1">The sequence shown here is derived from an EMBL/GenBank/DDBJ whole genome shotgun (WGS) entry which is preliminary data.</text>
</comment>
<dbReference type="AlphaFoldDB" id="A0A165YN29"/>
<dbReference type="Pfam" id="PF19531">
    <property type="entry name" value="DUF6058"/>
    <property type="match status" value="1"/>
</dbReference>
<dbReference type="Proteomes" id="UP000076577">
    <property type="component" value="Unassembled WGS sequence"/>
</dbReference>
<proteinExistence type="predicted"/>
<dbReference type="STRING" id="989403.SAMN05421798_101519"/>